<dbReference type="RefSeq" id="WP_050927364.1">
    <property type="nucleotide sequence ID" value="NZ_JAJFDX010000006.1"/>
</dbReference>
<keyword evidence="8 17" id="KW-0472">Membrane</keyword>
<evidence type="ECO:0000256" key="10">
    <source>
        <dbReference type="ARBA" id="ARBA00033270"/>
    </source>
</evidence>
<evidence type="ECO:0000256" key="1">
    <source>
        <dbReference type="ARBA" id="ARBA00004141"/>
    </source>
</evidence>
<feature type="transmembrane region" description="Helical" evidence="17">
    <location>
        <begin position="168"/>
        <end position="185"/>
    </location>
</feature>
<feature type="transmembrane region" description="Helical" evidence="17">
    <location>
        <begin position="329"/>
        <end position="351"/>
    </location>
</feature>
<accession>A0ABV1D5J3</accession>
<comment type="similarity">
    <text evidence="11">Belongs to the SEDS family. FtsW subfamily.</text>
</comment>
<evidence type="ECO:0000256" key="17">
    <source>
        <dbReference type="SAM" id="Phobius"/>
    </source>
</evidence>
<keyword evidence="3" id="KW-0808">Transferase</keyword>
<dbReference type="EC" id="2.4.99.28" evidence="14"/>
<evidence type="ECO:0000313" key="19">
    <source>
        <dbReference type="Proteomes" id="UP001454086"/>
    </source>
</evidence>
<dbReference type="EMBL" id="JBBMFM010000038">
    <property type="protein sequence ID" value="MEQ2425651.1"/>
    <property type="molecule type" value="Genomic_DNA"/>
</dbReference>
<keyword evidence="4 17" id="KW-0812">Transmembrane</keyword>
<keyword evidence="19" id="KW-1185">Reference proteome</keyword>
<evidence type="ECO:0000256" key="12">
    <source>
        <dbReference type="ARBA" id="ARBA00041185"/>
    </source>
</evidence>
<evidence type="ECO:0000256" key="9">
    <source>
        <dbReference type="ARBA" id="ARBA00032370"/>
    </source>
</evidence>
<dbReference type="PANTHER" id="PTHR30474">
    <property type="entry name" value="CELL CYCLE PROTEIN"/>
    <property type="match status" value="1"/>
</dbReference>
<gene>
    <name evidence="18" type="ORF">WMQ36_11745</name>
</gene>
<evidence type="ECO:0000256" key="3">
    <source>
        <dbReference type="ARBA" id="ARBA00022679"/>
    </source>
</evidence>
<feature type="transmembrane region" description="Helical" evidence="17">
    <location>
        <begin position="129"/>
        <end position="148"/>
    </location>
</feature>
<dbReference type="Proteomes" id="UP001454086">
    <property type="component" value="Unassembled WGS sequence"/>
</dbReference>
<feature type="transmembrane region" description="Helical" evidence="17">
    <location>
        <begin position="197"/>
        <end position="217"/>
    </location>
</feature>
<feature type="transmembrane region" description="Helical" evidence="17">
    <location>
        <begin position="43"/>
        <end position="64"/>
    </location>
</feature>
<evidence type="ECO:0000256" key="15">
    <source>
        <dbReference type="ARBA" id="ARBA00049902"/>
    </source>
</evidence>
<proteinExistence type="inferred from homology"/>
<protein>
    <recommendedName>
        <fullName evidence="12">Probable peptidoglycan glycosyltransferase FtsW</fullName>
        <ecNumber evidence="14">2.4.99.28</ecNumber>
    </recommendedName>
    <alternativeName>
        <fullName evidence="13">Cell division protein FtsW</fullName>
    </alternativeName>
    <alternativeName>
        <fullName evidence="10">Cell wall polymerase</fullName>
    </alternativeName>
    <alternativeName>
        <fullName evidence="9">Peptidoglycan polymerase</fullName>
    </alternativeName>
</protein>
<evidence type="ECO:0000256" key="6">
    <source>
        <dbReference type="ARBA" id="ARBA00022984"/>
    </source>
</evidence>
<name>A0ABV1D5J3_9FIRM</name>
<feature type="transmembrane region" description="Helical" evidence="17">
    <location>
        <begin position="20"/>
        <end position="37"/>
    </location>
</feature>
<keyword evidence="6" id="KW-0573">Peptidoglycan synthesis</keyword>
<evidence type="ECO:0000256" key="14">
    <source>
        <dbReference type="ARBA" id="ARBA00044770"/>
    </source>
</evidence>
<keyword evidence="7 17" id="KW-1133">Transmembrane helix</keyword>
<keyword evidence="5" id="KW-0133">Cell shape</keyword>
<dbReference type="PANTHER" id="PTHR30474:SF2">
    <property type="entry name" value="PEPTIDOGLYCAN GLYCOSYLTRANSFERASE FTSW-RELATED"/>
    <property type="match status" value="1"/>
</dbReference>
<feature type="transmembrane region" description="Helical" evidence="17">
    <location>
        <begin position="371"/>
        <end position="397"/>
    </location>
</feature>
<dbReference type="InterPro" id="IPR001182">
    <property type="entry name" value="FtsW/RodA"/>
</dbReference>
<evidence type="ECO:0000256" key="4">
    <source>
        <dbReference type="ARBA" id="ARBA00022692"/>
    </source>
</evidence>
<feature type="transmembrane region" description="Helical" evidence="17">
    <location>
        <begin position="247"/>
        <end position="266"/>
    </location>
</feature>
<evidence type="ECO:0000256" key="8">
    <source>
        <dbReference type="ARBA" id="ARBA00023136"/>
    </source>
</evidence>
<comment type="function">
    <text evidence="16">Peptidoglycan polymerase that is essential for cell division.</text>
</comment>
<keyword evidence="2" id="KW-0328">Glycosyltransferase</keyword>
<organism evidence="18 19">
    <name type="scientific">Enterocloster hominis</name>
    <name type="common">ex Hitch et al. 2024</name>
    <dbReference type="NCBI Taxonomy" id="1917870"/>
    <lineage>
        <taxon>Bacteria</taxon>
        <taxon>Bacillati</taxon>
        <taxon>Bacillota</taxon>
        <taxon>Clostridia</taxon>
        <taxon>Lachnospirales</taxon>
        <taxon>Lachnospiraceae</taxon>
        <taxon>Enterocloster</taxon>
    </lineage>
</organism>
<comment type="catalytic activity">
    <reaction evidence="15">
        <text>[GlcNAc-(1-&gt;4)-Mur2Ac(oyl-L-Ala-gamma-D-Glu-L-Lys-D-Ala-D-Ala)](n)-di-trans,octa-cis-undecaprenyl diphosphate + beta-D-GlcNAc-(1-&gt;4)-Mur2Ac(oyl-L-Ala-gamma-D-Glu-L-Lys-D-Ala-D-Ala)-di-trans,octa-cis-undecaprenyl diphosphate = [GlcNAc-(1-&gt;4)-Mur2Ac(oyl-L-Ala-gamma-D-Glu-L-Lys-D-Ala-D-Ala)](n+1)-di-trans,octa-cis-undecaprenyl diphosphate + di-trans,octa-cis-undecaprenyl diphosphate + H(+)</text>
        <dbReference type="Rhea" id="RHEA:23708"/>
        <dbReference type="Rhea" id="RHEA-COMP:9602"/>
        <dbReference type="Rhea" id="RHEA-COMP:9603"/>
        <dbReference type="ChEBI" id="CHEBI:15378"/>
        <dbReference type="ChEBI" id="CHEBI:58405"/>
        <dbReference type="ChEBI" id="CHEBI:60033"/>
        <dbReference type="ChEBI" id="CHEBI:78435"/>
        <dbReference type="EC" id="2.4.99.28"/>
    </reaction>
</comment>
<sequence>MRSTARYKIKIRYWILELKLPLAMTLVHIMLLMFMCLKDKGSHYLPVFWILLFTMWTGCLLARLCHGSQNLVAWVLILLTVGGVMQVMLMGEDAADGFRLCRKFAAAFVLSAAGVTAFYKMSWYKKEHAVAGMACLSLMIFGIMFLFGSDVGDGAVVNLKVGTRSFQVLELLKVLYIFVMAGLLGKEQLKDKQVMGLKRPWAAFIFTVLNIGFLALLGELGTALLIAALGGGMFLAGGRLHITRKRAVAAAVVSVLAMVILALLVWKAPSGIFLKIYNRLYYFLYPEKDASGLGLQYIQIRRALAVGGMLGPESTRYLFHISEENTDLVFAKLVQTCGMLMGLFVITSYLLMLREGFGITLNGPDSYYRMIAAGIILLIAIQGIVHIGCNICFIPITGIPLPFISHGGVNLTVNLVLSGILMVISGGRMEGRWVHEL</sequence>
<feature type="transmembrane region" description="Helical" evidence="17">
    <location>
        <begin position="71"/>
        <end position="91"/>
    </location>
</feature>
<evidence type="ECO:0000256" key="7">
    <source>
        <dbReference type="ARBA" id="ARBA00022989"/>
    </source>
</evidence>
<comment type="subcellular location">
    <subcellularLocation>
        <location evidence="1">Membrane</location>
        <topology evidence="1">Multi-pass membrane protein</topology>
    </subcellularLocation>
</comment>
<evidence type="ECO:0000256" key="2">
    <source>
        <dbReference type="ARBA" id="ARBA00022676"/>
    </source>
</evidence>
<feature type="transmembrane region" description="Helical" evidence="17">
    <location>
        <begin position="403"/>
        <end position="424"/>
    </location>
</feature>
<evidence type="ECO:0000256" key="16">
    <source>
        <dbReference type="ARBA" id="ARBA00049966"/>
    </source>
</evidence>
<reference evidence="18 19" key="1">
    <citation type="submission" date="2024-03" db="EMBL/GenBank/DDBJ databases">
        <title>Human intestinal bacterial collection.</title>
        <authorList>
            <person name="Pauvert C."/>
            <person name="Hitch T.C.A."/>
            <person name="Clavel T."/>
        </authorList>
    </citation>
    <scope>NUCLEOTIDE SEQUENCE [LARGE SCALE GENOMIC DNA]</scope>
    <source>
        <strain evidence="18 19">CLA-SR-H021</strain>
    </source>
</reference>
<evidence type="ECO:0000256" key="11">
    <source>
        <dbReference type="ARBA" id="ARBA00038053"/>
    </source>
</evidence>
<comment type="caution">
    <text evidence="18">The sequence shown here is derived from an EMBL/GenBank/DDBJ whole genome shotgun (WGS) entry which is preliminary data.</text>
</comment>
<dbReference type="Pfam" id="PF01098">
    <property type="entry name" value="FTSW_RODA_SPOVE"/>
    <property type="match status" value="1"/>
</dbReference>
<evidence type="ECO:0000256" key="5">
    <source>
        <dbReference type="ARBA" id="ARBA00022960"/>
    </source>
</evidence>
<evidence type="ECO:0000313" key="18">
    <source>
        <dbReference type="EMBL" id="MEQ2425651.1"/>
    </source>
</evidence>
<evidence type="ECO:0000256" key="13">
    <source>
        <dbReference type="ARBA" id="ARBA00041418"/>
    </source>
</evidence>
<feature type="transmembrane region" description="Helical" evidence="17">
    <location>
        <begin position="103"/>
        <end position="122"/>
    </location>
</feature>